<reference evidence="5 6" key="1">
    <citation type="submission" date="2024-09" db="EMBL/GenBank/DDBJ databases">
        <authorList>
            <person name="Sun Q."/>
            <person name="Mori K."/>
        </authorList>
    </citation>
    <scope>NUCLEOTIDE SEQUENCE [LARGE SCALE GENOMIC DNA]</scope>
    <source>
        <strain evidence="5 6">CGMCC 1.9126</strain>
    </source>
</reference>
<dbReference type="PANTHER" id="PTHR43827:SF3">
    <property type="entry name" value="NADP-DEPENDENT OXIDOREDUCTASE DOMAIN-CONTAINING PROTEIN"/>
    <property type="match status" value="1"/>
</dbReference>
<dbReference type="Gene3D" id="3.20.20.100">
    <property type="entry name" value="NADP-dependent oxidoreductase domain"/>
    <property type="match status" value="1"/>
</dbReference>
<evidence type="ECO:0000313" key="6">
    <source>
        <dbReference type="Proteomes" id="UP001589738"/>
    </source>
</evidence>
<dbReference type="PANTHER" id="PTHR43827">
    <property type="entry name" value="2,5-DIKETO-D-GLUCONIC ACID REDUCTASE"/>
    <property type="match status" value="1"/>
</dbReference>
<keyword evidence="6" id="KW-1185">Reference proteome</keyword>
<comment type="similarity">
    <text evidence="1">Belongs to the aldo/keto reductase family.</text>
</comment>
<dbReference type="PRINTS" id="PR00069">
    <property type="entry name" value="ALDKETRDTASE"/>
</dbReference>
<accession>A0ABV6KPH1</accession>
<comment type="caution">
    <text evidence="5">The sequence shown here is derived from an EMBL/GenBank/DDBJ whole genome shotgun (WGS) entry which is preliminary data.</text>
</comment>
<evidence type="ECO:0000256" key="1">
    <source>
        <dbReference type="ARBA" id="ARBA00007905"/>
    </source>
</evidence>
<gene>
    <name evidence="5" type="ORF">ACFFHF_06635</name>
</gene>
<dbReference type="InterPro" id="IPR020471">
    <property type="entry name" value="AKR"/>
</dbReference>
<protein>
    <submittedName>
        <fullName evidence="5">Aldo/keto reductase</fullName>
    </submittedName>
</protein>
<dbReference type="Pfam" id="PF00248">
    <property type="entry name" value="Aldo_ket_red"/>
    <property type="match status" value="1"/>
</dbReference>
<organism evidence="5 6">
    <name type="scientific">Robertmurraya beringensis</name>
    <dbReference type="NCBI Taxonomy" id="641660"/>
    <lineage>
        <taxon>Bacteria</taxon>
        <taxon>Bacillati</taxon>
        <taxon>Bacillota</taxon>
        <taxon>Bacilli</taxon>
        <taxon>Bacillales</taxon>
        <taxon>Bacillaceae</taxon>
        <taxon>Robertmurraya</taxon>
    </lineage>
</organism>
<name>A0ABV6KPH1_9BACI</name>
<keyword evidence="3" id="KW-0560">Oxidoreductase</keyword>
<keyword evidence="2" id="KW-0521">NADP</keyword>
<dbReference type="PROSITE" id="PS00798">
    <property type="entry name" value="ALDOKETO_REDUCTASE_1"/>
    <property type="match status" value="1"/>
</dbReference>
<dbReference type="SUPFAM" id="SSF51430">
    <property type="entry name" value="NAD(P)-linked oxidoreductase"/>
    <property type="match status" value="1"/>
</dbReference>
<evidence type="ECO:0000256" key="2">
    <source>
        <dbReference type="ARBA" id="ARBA00022857"/>
    </source>
</evidence>
<dbReference type="PIRSF" id="PIRSF000097">
    <property type="entry name" value="AKR"/>
    <property type="match status" value="1"/>
</dbReference>
<dbReference type="InterPro" id="IPR018170">
    <property type="entry name" value="Aldo/ket_reductase_CS"/>
</dbReference>
<evidence type="ECO:0000256" key="3">
    <source>
        <dbReference type="ARBA" id="ARBA00023002"/>
    </source>
</evidence>
<sequence length="288" mass="32260">MIFNETYTLSNGVKIPKLGLGTWNIEDDKAAQAVRDAIEIGYRHIDTAQGYMNERGVGEGIRTCGFAREEIFVTTKLQADIKSYNEAVAAINDSLKKMELDYIDLMIIHSPQPWKEFREGEHFFEGNLEVWRALEEAYKEGKLRAIGVSNFEQVDLNNILENGTVEPVVNQVLAHVSNTPFELIDYCQSKGILVEAYSPVAHGELLKNQEIAAMAEKYGVTIPQLCIRYCLQLGLLPLPKSANPDHIRSNAAVDFEISDADMDVLKNAERIKDYGEASIYPVFGGKLK</sequence>
<dbReference type="InterPro" id="IPR023210">
    <property type="entry name" value="NADP_OxRdtase_dom"/>
</dbReference>
<dbReference type="EMBL" id="JBHLUU010000021">
    <property type="protein sequence ID" value="MFC0474950.1"/>
    <property type="molecule type" value="Genomic_DNA"/>
</dbReference>
<dbReference type="Proteomes" id="UP001589738">
    <property type="component" value="Unassembled WGS sequence"/>
</dbReference>
<dbReference type="RefSeq" id="WP_340902182.1">
    <property type="nucleotide sequence ID" value="NZ_JBHLUU010000021.1"/>
</dbReference>
<dbReference type="InterPro" id="IPR036812">
    <property type="entry name" value="NAD(P)_OxRdtase_dom_sf"/>
</dbReference>
<dbReference type="CDD" id="cd19071">
    <property type="entry name" value="AKR_AKR1-5-like"/>
    <property type="match status" value="1"/>
</dbReference>
<feature type="domain" description="NADP-dependent oxidoreductase" evidence="4">
    <location>
        <begin position="17"/>
        <end position="267"/>
    </location>
</feature>
<evidence type="ECO:0000313" key="5">
    <source>
        <dbReference type="EMBL" id="MFC0474950.1"/>
    </source>
</evidence>
<proteinExistence type="inferred from homology"/>
<evidence type="ECO:0000259" key="4">
    <source>
        <dbReference type="Pfam" id="PF00248"/>
    </source>
</evidence>